<evidence type="ECO:0000313" key="2">
    <source>
        <dbReference type="EMBL" id="SNQ51126.1"/>
    </source>
</evidence>
<reference evidence="2 3" key="1">
    <citation type="submission" date="2017-06" db="EMBL/GenBank/DDBJ databases">
        <authorList>
            <person name="Kim H.J."/>
            <person name="Triplett B.A."/>
        </authorList>
    </citation>
    <scope>NUCLEOTIDE SEQUENCE [LARGE SCALE GENOMIC DNA]</scope>
    <source>
        <strain evidence="2">FRACA_ARgP5</strain>
    </source>
</reference>
<gene>
    <name evidence="2" type="ORF">FRACA_610007</name>
</gene>
<accession>A0A2I2KZN4</accession>
<dbReference type="EMBL" id="FZMO01000527">
    <property type="protein sequence ID" value="SNQ51126.1"/>
    <property type="molecule type" value="Genomic_DNA"/>
</dbReference>
<name>A0A2I2KZN4_9ACTN</name>
<dbReference type="Proteomes" id="UP000234331">
    <property type="component" value="Unassembled WGS sequence"/>
</dbReference>
<sequence>MVFEYVNLVGPAPCPRRGNRGPRASEHARGHGSRLTRCYT</sequence>
<dbReference type="AlphaFoldDB" id="A0A2I2KZN4"/>
<evidence type="ECO:0000256" key="1">
    <source>
        <dbReference type="SAM" id="MobiDB-lite"/>
    </source>
</evidence>
<feature type="region of interest" description="Disordered" evidence="1">
    <location>
        <begin position="15"/>
        <end position="40"/>
    </location>
</feature>
<protein>
    <submittedName>
        <fullName evidence="2">Uncharacterized protein</fullName>
    </submittedName>
</protein>
<organism evidence="2 3">
    <name type="scientific">Frankia canadensis</name>
    <dbReference type="NCBI Taxonomy" id="1836972"/>
    <lineage>
        <taxon>Bacteria</taxon>
        <taxon>Bacillati</taxon>
        <taxon>Actinomycetota</taxon>
        <taxon>Actinomycetes</taxon>
        <taxon>Frankiales</taxon>
        <taxon>Frankiaceae</taxon>
        <taxon>Frankia</taxon>
    </lineage>
</organism>
<proteinExistence type="predicted"/>
<keyword evidence="3" id="KW-1185">Reference proteome</keyword>
<evidence type="ECO:0000313" key="3">
    <source>
        <dbReference type="Proteomes" id="UP000234331"/>
    </source>
</evidence>